<protein>
    <recommendedName>
        <fullName evidence="4">ABC transporter permease</fullName>
    </recommendedName>
</protein>
<keyword evidence="1" id="KW-1133">Transmembrane helix</keyword>
<proteinExistence type="predicted"/>
<evidence type="ECO:0000313" key="3">
    <source>
        <dbReference type="Proteomes" id="UP001596203"/>
    </source>
</evidence>
<feature type="transmembrane region" description="Helical" evidence="1">
    <location>
        <begin position="50"/>
        <end position="75"/>
    </location>
</feature>
<dbReference type="RefSeq" id="WP_377428358.1">
    <property type="nucleotide sequence ID" value="NZ_JBHSPR010000037.1"/>
</dbReference>
<feature type="transmembrane region" description="Helical" evidence="1">
    <location>
        <begin position="13"/>
        <end position="30"/>
    </location>
</feature>
<keyword evidence="1" id="KW-0472">Membrane</keyword>
<keyword evidence="3" id="KW-1185">Reference proteome</keyword>
<feature type="transmembrane region" description="Helical" evidence="1">
    <location>
        <begin position="110"/>
        <end position="129"/>
    </location>
</feature>
<evidence type="ECO:0000313" key="2">
    <source>
        <dbReference type="EMBL" id="MFC6020780.1"/>
    </source>
</evidence>
<evidence type="ECO:0008006" key="4">
    <source>
        <dbReference type="Google" id="ProtNLM"/>
    </source>
</evidence>
<dbReference type="EMBL" id="JBHSPR010000037">
    <property type="protein sequence ID" value="MFC6020780.1"/>
    <property type="molecule type" value="Genomic_DNA"/>
</dbReference>
<gene>
    <name evidence="2" type="ORF">ACFP2T_32005</name>
</gene>
<comment type="caution">
    <text evidence="2">The sequence shown here is derived from an EMBL/GenBank/DDBJ whole genome shotgun (WGS) entry which is preliminary data.</text>
</comment>
<feature type="transmembrane region" description="Helical" evidence="1">
    <location>
        <begin position="149"/>
        <end position="168"/>
    </location>
</feature>
<keyword evidence="1" id="KW-0812">Transmembrane</keyword>
<dbReference type="Proteomes" id="UP001596203">
    <property type="component" value="Unassembled WGS sequence"/>
</dbReference>
<sequence length="174" mass="17942">MVGLLLGAVNIDAWALLVGMGAFGLSAMIVSQHYQHRTAVLLYLAKPRRVAVLVGQVVTAVIVTVGIVAVSGLTVALKGDPTRYGNLMATLPILGVFGAATAAIVRRSTWLFLGAACWFVFVEGLGGRLRAPLPFSAFLGAGAGDPRSLVIAGSWTILAVVVAMVAVGRDVTGD</sequence>
<evidence type="ECO:0000256" key="1">
    <source>
        <dbReference type="SAM" id="Phobius"/>
    </source>
</evidence>
<reference evidence="3" key="1">
    <citation type="journal article" date="2019" name="Int. J. Syst. Evol. Microbiol.">
        <title>The Global Catalogue of Microorganisms (GCM) 10K type strain sequencing project: providing services to taxonomists for standard genome sequencing and annotation.</title>
        <authorList>
            <consortium name="The Broad Institute Genomics Platform"/>
            <consortium name="The Broad Institute Genome Sequencing Center for Infectious Disease"/>
            <person name="Wu L."/>
            <person name="Ma J."/>
        </authorList>
    </citation>
    <scope>NUCLEOTIDE SEQUENCE [LARGE SCALE GENOMIC DNA]</scope>
    <source>
        <strain evidence="3">ZS-35-S2</strain>
    </source>
</reference>
<feature type="transmembrane region" description="Helical" evidence="1">
    <location>
        <begin position="87"/>
        <end position="105"/>
    </location>
</feature>
<name>A0ABW1KH55_9ACTN</name>
<organism evidence="2 3">
    <name type="scientific">Plantactinospora solaniradicis</name>
    <dbReference type="NCBI Taxonomy" id="1723736"/>
    <lineage>
        <taxon>Bacteria</taxon>
        <taxon>Bacillati</taxon>
        <taxon>Actinomycetota</taxon>
        <taxon>Actinomycetes</taxon>
        <taxon>Micromonosporales</taxon>
        <taxon>Micromonosporaceae</taxon>
        <taxon>Plantactinospora</taxon>
    </lineage>
</organism>
<accession>A0ABW1KH55</accession>